<organism evidence="1 2">
    <name type="scientific">Anaerospora hongkongensis</name>
    <dbReference type="NCBI Taxonomy" id="244830"/>
    <lineage>
        <taxon>Bacteria</taxon>
        <taxon>Bacillati</taxon>
        <taxon>Bacillota</taxon>
        <taxon>Negativicutes</taxon>
        <taxon>Selenomonadales</taxon>
        <taxon>Sporomusaceae</taxon>
        <taxon>Anaerospora</taxon>
    </lineage>
</organism>
<evidence type="ECO:0000313" key="1">
    <source>
        <dbReference type="EMBL" id="TCL37261.1"/>
    </source>
</evidence>
<dbReference type="InterPro" id="IPR006487">
    <property type="entry name" value="Phage_lambda_L"/>
</dbReference>
<reference evidence="1 2" key="1">
    <citation type="submission" date="2019-03" db="EMBL/GenBank/DDBJ databases">
        <title>Genomic Encyclopedia of Type Strains, Phase IV (KMG-IV): sequencing the most valuable type-strain genomes for metagenomic binning, comparative biology and taxonomic classification.</title>
        <authorList>
            <person name="Goeker M."/>
        </authorList>
    </citation>
    <scope>NUCLEOTIDE SEQUENCE [LARGE SCALE GENOMIC DNA]</scope>
    <source>
        <strain evidence="1 2">DSM 15969</strain>
    </source>
</reference>
<proteinExistence type="predicted"/>
<protein>
    <submittedName>
        <fullName evidence="1">Lambda family phage minor tail protein L</fullName>
    </submittedName>
</protein>
<accession>A0A4R1PZZ1</accession>
<dbReference type="GO" id="GO:0051536">
    <property type="term" value="F:iron-sulfur cluster binding"/>
    <property type="evidence" value="ECO:0007669"/>
    <property type="project" value="InterPro"/>
</dbReference>
<dbReference type="GO" id="GO:0046718">
    <property type="term" value="P:symbiont entry into host cell"/>
    <property type="evidence" value="ECO:0007669"/>
    <property type="project" value="InterPro"/>
</dbReference>
<dbReference type="Pfam" id="PF05100">
    <property type="entry name" value="Phage_tail_L"/>
    <property type="match status" value="1"/>
</dbReference>
<sequence>MPLAFSSAGLIEKNKLASDLPWIVLVELQLPNGESAHLAKNNETVTWNGVSWEPIPMLLSDNTQDMKAMSTITIQVSNVSGAVQAYLEEYNGLTDCTVIIRLVHAAHLNASVPEIEEQFTIQKTAYDEEWVTFTLGSDFWLFFRALADRYLPDFCCWKYGSIKCGVPAVTLARYPACHHTLADCKQRGNSLRFGGCPGMGGFYASNI</sequence>
<name>A0A4R1PZZ1_9FIRM</name>
<dbReference type="OrthoDB" id="1669206at2"/>
<comment type="caution">
    <text evidence="1">The sequence shown here is derived from an EMBL/GenBank/DDBJ whole genome shotgun (WGS) entry which is preliminary data.</text>
</comment>
<dbReference type="RefSeq" id="WP_132079534.1">
    <property type="nucleotide sequence ID" value="NZ_DAIMLW010000003.1"/>
</dbReference>
<dbReference type="GO" id="GO:0030430">
    <property type="term" value="C:host cell cytoplasm"/>
    <property type="evidence" value="ECO:0007669"/>
    <property type="project" value="InterPro"/>
</dbReference>
<dbReference type="AlphaFoldDB" id="A0A4R1PZZ1"/>
<evidence type="ECO:0000313" key="2">
    <source>
        <dbReference type="Proteomes" id="UP000295063"/>
    </source>
</evidence>
<dbReference type="Proteomes" id="UP000295063">
    <property type="component" value="Unassembled WGS sequence"/>
</dbReference>
<gene>
    <name evidence="1" type="ORF">EV210_106130</name>
</gene>
<dbReference type="EMBL" id="SLUI01000006">
    <property type="protein sequence ID" value="TCL37261.1"/>
    <property type="molecule type" value="Genomic_DNA"/>
</dbReference>
<keyword evidence="2" id="KW-1185">Reference proteome</keyword>